<organism evidence="2 3">
    <name type="scientific">Phlebotomus papatasi</name>
    <name type="common">Sandfly</name>
    <dbReference type="NCBI Taxonomy" id="29031"/>
    <lineage>
        <taxon>Eukaryota</taxon>
        <taxon>Metazoa</taxon>
        <taxon>Ecdysozoa</taxon>
        <taxon>Arthropoda</taxon>
        <taxon>Hexapoda</taxon>
        <taxon>Insecta</taxon>
        <taxon>Pterygota</taxon>
        <taxon>Neoptera</taxon>
        <taxon>Endopterygota</taxon>
        <taxon>Diptera</taxon>
        <taxon>Nematocera</taxon>
        <taxon>Psychodoidea</taxon>
        <taxon>Psychodidae</taxon>
        <taxon>Phlebotomus</taxon>
        <taxon>Phlebotomus</taxon>
    </lineage>
</organism>
<feature type="compositionally biased region" description="Basic residues" evidence="1">
    <location>
        <begin position="8"/>
        <end position="20"/>
    </location>
</feature>
<dbReference type="AlphaFoldDB" id="A0A1B0DA51"/>
<sequence>MHQMRNAKPQKHPSVPHKRSSAIAVPSASPVVLDAMDVDSVRTVRMRQTAVPSPLDSVLKGPLGVAVANASRNMSTATQLSHAETEAMSQPIFVALARCQQSSSDS</sequence>
<reference evidence="2" key="1">
    <citation type="submission" date="2022-08" db="UniProtKB">
        <authorList>
            <consortium name="EnsemblMetazoa"/>
        </authorList>
    </citation>
    <scope>IDENTIFICATION</scope>
    <source>
        <strain evidence="2">Israel</strain>
    </source>
</reference>
<keyword evidence="3" id="KW-1185">Reference proteome</keyword>
<feature type="region of interest" description="Disordered" evidence="1">
    <location>
        <begin position="1"/>
        <end position="23"/>
    </location>
</feature>
<protein>
    <submittedName>
        <fullName evidence="2">Uncharacterized protein</fullName>
    </submittedName>
</protein>
<dbReference type="Proteomes" id="UP000092462">
    <property type="component" value="Unassembled WGS sequence"/>
</dbReference>
<accession>A0A1B0DA51</accession>
<dbReference type="VEuPathDB" id="VectorBase:PPAI004556"/>
<proteinExistence type="predicted"/>
<evidence type="ECO:0000256" key="1">
    <source>
        <dbReference type="SAM" id="MobiDB-lite"/>
    </source>
</evidence>
<name>A0A1B0DA51_PHLPP</name>
<evidence type="ECO:0000313" key="2">
    <source>
        <dbReference type="EnsemblMetazoa" id="PPAI004556-PA"/>
    </source>
</evidence>
<dbReference type="EMBL" id="AJVK01028826">
    <property type="status" value="NOT_ANNOTATED_CDS"/>
    <property type="molecule type" value="Genomic_DNA"/>
</dbReference>
<evidence type="ECO:0000313" key="3">
    <source>
        <dbReference type="Proteomes" id="UP000092462"/>
    </source>
</evidence>
<dbReference type="EnsemblMetazoa" id="PPAI004556-RA">
    <property type="protein sequence ID" value="PPAI004556-PA"/>
    <property type="gene ID" value="PPAI004556"/>
</dbReference>